<evidence type="ECO:0000259" key="7">
    <source>
        <dbReference type="Pfam" id="PF25967"/>
    </source>
</evidence>
<gene>
    <name evidence="8" type="ORF">DSM00_1594</name>
</gene>
<dbReference type="SUPFAM" id="SSF111369">
    <property type="entry name" value="HlyD-like secretion proteins"/>
    <property type="match status" value="1"/>
</dbReference>
<evidence type="ECO:0000256" key="2">
    <source>
        <dbReference type="ARBA" id="ARBA00009477"/>
    </source>
</evidence>
<evidence type="ECO:0000256" key="4">
    <source>
        <dbReference type="SAM" id="Coils"/>
    </source>
</evidence>
<evidence type="ECO:0000259" key="5">
    <source>
        <dbReference type="Pfam" id="PF25917"/>
    </source>
</evidence>
<dbReference type="Proteomes" id="UP000289238">
    <property type="component" value="Unassembled WGS sequence"/>
</dbReference>
<dbReference type="OrthoDB" id="9806939at2"/>
<evidence type="ECO:0000313" key="9">
    <source>
        <dbReference type="Proteomes" id="UP000289238"/>
    </source>
</evidence>
<dbReference type="GO" id="GO:1990281">
    <property type="term" value="C:efflux pump complex"/>
    <property type="evidence" value="ECO:0007669"/>
    <property type="project" value="TreeGrafter"/>
</dbReference>
<dbReference type="Gene3D" id="2.40.30.170">
    <property type="match status" value="1"/>
</dbReference>
<feature type="domain" description="Multidrug resistance protein MdtA-like barrel-sandwich hybrid" evidence="5">
    <location>
        <begin position="61"/>
        <end position="180"/>
    </location>
</feature>
<dbReference type="Pfam" id="PF25954">
    <property type="entry name" value="Beta-barrel_RND_2"/>
    <property type="match status" value="1"/>
</dbReference>
<dbReference type="InterPro" id="IPR006143">
    <property type="entry name" value="RND_pump_MFP"/>
</dbReference>
<proteinExistence type="inferred from homology"/>
<organism evidence="8 9">
    <name type="scientific">Leeuwenhoekiella aequorea</name>
    <dbReference type="NCBI Taxonomy" id="283736"/>
    <lineage>
        <taxon>Bacteria</taxon>
        <taxon>Pseudomonadati</taxon>
        <taxon>Bacteroidota</taxon>
        <taxon>Flavobacteriia</taxon>
        <taxon>Flavobacteriales</taxon>
        <taxon>Flavobacteriaceae</taxon>
        <taxon>Leeuwenhoekiella</taxon>
    </lineage>
</organism>
<dbReference type="Pfam" id="PF25917">
    <property type="entry name" value="BSH_RND"/>
    <property type="match status" value="1"/>
</dbReference>
<comment type="subcellular location">
    <subcellularLocation>
        <location evidence="1">Cell envelope</location>
    </subcellularLocation>
</comment>
<dbReference type="PANTHER" id="PTHR30469">
    <property type="entry name" value="MULTIDRUG RESISTANCE PROTEIN MDTA"/>
    <property type="match status" value="1"/>
</dbReference>
<keyword evidence="3" id="KW-0813">Transport</keyword>
<dbReference type="Gene3D" id="2.40.420.20">
    <property type="match status" value="1"/>
</dbReference>
<dbReference type="GO" id="GO:0015562">
    <property type="term" value="F:efflux transmembrane transporter activity"/>
    <property type="evidence" value="ECO:0007669"/>
    <property type="project" value="TreeGrafter"/>
</dbReference>
<dbReference type="InterPro" id="IPR058627">
    <property type="entry name" value="MdtA-like_C"/>
</dbReference>
<evidence type="ECO:0000256" key="3">
    <source>
        <dbReference type="ARBA" id="ARBA00022448"/>
    </source>
</evidence>
<evidence type="ECO:0000256" key="1">
    <source>
        <dbReference type="ARBA" id="ARBA00004196"/>
    </source>
</evidence>
<dbReference type="Gene3D" id="1.10.287.470">
    <property type="entry name" value="Helix hairpin bin"/>
    <property type="match status" value="1"/>
</dbReference>
<keyword evidence="9" id="KW-1185">Reference proteome</keyword>
<dbReference type="RefSeq" id="WP_128757491.1">
    <property type="nucleotide sequence ID" value="NZ_QOVM01000003.1"/>
</dbReference>
<evidence type="ECO:0000313" key="8">
    <source>
        <dbReference type="EMBL" id="RXG22498.1"/>
    </source>
</evidence>
<comment type="caution">
    <text evidence="8">The sequence shown here is derived from an EMBL/GenBank/DDBJ whole genome shotgun (WGS) entry which is preliminary data.</text>
</comment>
<name>A0A4Q0P863_9FLAO</name>
<keyword evidence="4" id="KW-0175">Coiled coil</keyword>
<feature type="coiled-coil region" evidence="4">
    <location>
        <begin position="97"/>
        <end position="151"/>
    </location>
</feature>
<accession>A0A4Q0P863</accession>
<feature type="domain" description="Multidrug resistance protein MdtA-like C-terminal permuted SH3" evidence="7">
    <location>
        <begin position="277"/>
        <end position="338"/>
    </location>
</feature>
<dbReference type="PANTHER" id="PTHR30469:SF20">
    <property type="entry name" value="EFFLUX RND TRANSPORTER PERIPLASMIC ADAPTOR SUBUNIT"/>
    <property type="match status" value="1"/>
</dbReference>
<comment type="similarity">
    <text evidence="2">Belongs to the membrane fusion protein (MFP) (TC 8.A.1) family.</text>
</comment>
<evidence type="ECO:0000259" key="6">
    <source>
        <dbReference type="Pfam" id="PF25954"/>
    </source>
</evidence>
<sequence length="352" mass="38075">MLRKPLVFSVIIGCILCACKEKDTTREISPVAVKTLTIGETTNDKTTSETYPGTIKAATSAQLSFQVSGDIKSIRVNSGDYVRKGEVIAAIDPTTYVEQYEAQKAQANLAEENYKRINEVYLKGSIAEIRMVEARSNYKQAQAAANAAYQNVKKTKIIAPFSGFIGAKMKETGDVASPGMPVMELLEIDHVEAVISLSDQEVNTYKVGDSASVYISALDKSVIGTISEIAIQSGSRSPVYQAKIKIPNPDKILKPGMACQTQLNPSETNSQEETAVNLIILPAEIVSITDDGQNFVYTVNTASNTAQRKTVQIGTLYNNGISIEKGLQPGDIVITSGYHKLTNNTPVKVLNK</sequence>
<dbReference type="Gene3D" id="2.40.50.100">
    <property type="match status" value="1"/>
</dbReference>
<protein>
    <submittedName>
        <fullName evidence="8">RND family efflux transporter MFP subunit</fullName>
    </submittedName>
</protein>
<dbReference type="EMBL" id="QOVM01000003">
    <property type="protein sequence ID" value="RXG22498.1"/>
    <property type="molecule type" value="Genomic_DNA"/>
</dbReference>
<dbReference type="AlphaFoldDB" id="A0A4Q0P863"/>
<dbReference type="PROSITE" id="PS51257">
    <property type="entry name" value="PROKAR_LIPOPROTEIN"/>
    <property type="match status" value="1"/>
</dbReference>
<dbReference type="NCBIfam" id="TIGR01730">
    <property type="entry name" value="RND_mfp"/>
    <property type="match status" value="1"/>
</dbReference>
<feature type="domain" description="CusB-like beta-barrel" evidence="6">
    <location>
        <begin position="198"/>
        <end position="265"/>
    </location>
</feature>
<dbReference type="InterPro" id="IPR058792">
    <property type="entry name" value="Beta-barrel_RND_2"/>
</dbReference>
<dbReference type="Pfam" id="PF25967">
    <property type="entry name" value="RND-MFP_C"/>
    <property type="match status" value="1"/>
</dbReference>
<dbReference type="InterPro" id="IPR058625">
    <property type="entry name" value="MdtA-like_BSH"/>
</dbReference>
<reference evidence="8 9" key="1">
    <citation type="submission" date="2018-07" db="EMBL/GenBank/DDBJ databases">
        <title>Leeuwenhoekiella genomics.</title>
        <authorList>
            <person name="Tahon G."/>
            <person name="Willems A."/>
        </authorList>
    </citation>
    <scope>NUCLEOTIDE SEQUENCE [LARGE SCALE GENOMIC DNA]</scope>
    <source>
        <strain evidence="8 9">LMG 22550</strain>
    </source>
</reference>